<reference evidence="2 3" key="1">
    <citation type="submission" date="2014-04" db="EMBL/GenBank/DDBJ databases">
        <authorList>
            <consortium name="International Citrus Genome Consortium"/>
            <person name="Gmitter F."/>
            <person name="Chen C."/>
            <person name="Farmerie W."/>
            <person name="Harkins T."/>
            <person name="Desany B."/>
            <person name="Mohiuddin M."/>
            <person name="Kodira C."/>
            <person name="Borodovsky M."/>
            <person name="Lomsadze A."/>
            <person name="Burns P."/>
            <person name="Jenkins J."/>
            <person name="Prochnik S."/>
            <person name="Shu S."/>
            <person name="Chapman J."/>
            <person name="Pitluck S."/>
            <person name="Schmutz J."/>
            <person name="Rokhsar D."/>
        </authorList>
    </citation>
    <scope>NUCLEOTIDE SEQUENCE</scope>
</reference>
<protein>
    <submittedName>
        <fullName evidence="2">Uncharacterized protein</fullName>
    </submittedName>
</protein>
<dbReference type="Proteomes" id="UP000027120">
    <property type="component" value="Unassembled WGS sequence"/>
</dbReference>
<proteinExistence type="predicted"/>
<evidence type="ECO:0000313" key="3">
    <source>
        <dbReference type="Proteomes" id="UP000027120"/>
    </source>
</evidence>
<name>A0A067G608_CITSI</name>
<accession>A0A067G608</accession>
<sequence length="95" mass="10794">MVLVTFVRYLRGEANPLNISMRIGLGEGKRKSGSQAFLALPNCQLSSSLLLPEERERGERKKLIKPKKGKFKKKNSKFHVKPKAKHVLRHARSSL</sequence>
<gene>
    <name evidence="2" type="ORF">CISIN_1g034434mg</name>
</gene>
<organism evidence="2 3">
    <name type="scientific">Citrus sinensis</name>
    <name type="common">Sweet orange</name>
    <name type="synonym">Citrus aurantium var. sinensis</name>
    <dbReference type="NCBI Taxonomy" id="2711"/>
    <lineage>
        <taxon>Eukaryota</taxon>
        <taxon>Viridiplantae</taxon>
        <taxon>Streptophyta</taxon>
        <taxon>Embryophyta</taxon>
        <taxon>Tracheophyta</taxon>
        <taxon>Spermatophyta</taxon>
        <taxon>Magnoliopsida</taxon>
        <taxon>eudicotyledons</taxon>
        <taxon>Gunneridae</taxon>
        <taxon>Pentapetalae</taxon>
        <taxon>rosids</taxon>
        <taxon>malvids</taxon>
        <taxon>Sapindales</taxon>
        <taxon>Rutaceae</taxon>
        <taxon>Aurantioideae</taxon>
        <taxon>Citrus</taxon>
    </lineage>
</organism>
<evidence type="ECO:0000313" key="2">
    <source>
        <dbReference type="EMBL" id="KDO75038.1"/>
    </source>
</evidence>
<dbReference type="AlphaFoldDB" id="A0A067G608"/>
<dbReference type="EMBL" id="KK784883">
    <property type="protein sequence ID" value="KDO75038.1"/>
    <property type="molecule type" value="Genomic_DNA"/>
</dbReference>
<keyword evidence="3" id="KW-1185">Reference proteome</keyword>
<feature type="region of interest" description="Disordered" evidence="1">
    <location>
        <begin position="67"/>
        <end position="95"/>
    </location>
</feature>
<evidence type="ECO:0000256" key="1">
    <source>
        <dbReference type="SAM" id="MobiDB-lite"/>
    </source>
</evidence>